<proteinExistence type="predicted"/>
<dbReference type="SUPFAM" id="SSF54001">
    <property type="entry name" value="Cysteine proteinases"/>
    <property type="match status" value="1"/>
</dbReference>
<evidence type="ECO:0000259" key="1">
    <source>
        <dbReference type="SMART" id="SM00460"/>
    </source>
</evidence>
<dbReference type="RefSeq" id="WP_090844062.1">
    <property type="nucleotide sequence ID" value="NZ_FNIL01000016.1"/>
</dbReference>
<keyword evidence="2" id="KW-0378">Hydrolase</keyword>
<accession>A0A1H0K5E7</accession>
<dbReference type="OrthoDB" id="9787782at2"/>
<dbReference type="EMBL" id="FNIL01000016">
    <property type="protein sequence ID" value="SDO51114.1"/>
    <property type="molecule type" value="Genomic_DNA"/>
</dbReference>
<organism evidence="2 3">
    <name type="scientific">Alkalicoccus daliensis</name>
    <dbReference type="NCBI Taxonomy" id="745820"/>
    <lineage>
        <taxon>Bacteria</taxon>
        <taxon>Bacillati</taxon>
        <taxon>Bacillota</taxon>
        <taxon>Bacilli</taxon>
        <taxon>Bacillales</taxon>
        <taxon>Bacillaceae</taxon>
        <taxon>Alkalicoccus</taxon>
    </lineage>
</organism>
<dbReference type="Proteomes" id="UP000198778">
    <property type="component" value="Unassembled WGS sequence"/>
</dbReference>
<protein>
    <submittedName>
        <fullName evidence="2">Transglutaminase-like enzyme, putative cysteine protease</fullName>
    </submittedName>
</protein>
<dbReference type="InterPro" id="IPR038765">
    <property type="entry name" value="Papain-like_cys_pep_sf"/>
</dbReference>
<dbReference type="PANTHER" id="PTHR33490:SF6">
    <property type="entry name" value="SLL1049 PROTEIN"/>
    <property type="match status" value="1"/>
</dbReference>
<name>A0A1H0K5E7_9BACI</name>
<reference evidence="3" key="1">
    <citation type="submission" date="2016-10" db="EMBL/GenBank/DDBJ databases">
        <authorList>
            <person name="Varghese N."/>
            <person name="Submissions S."/>
        </authorList>
    </citation>
    <scope>NUCLEOTIDE SEQUENCE [LARGE SCALE GENOMIC DNA]</scope>
    <source>
        <strain evidence="3">CGMCC 1.10369</strain>
    </source>
</reference>
<keyword evidence="3" id="KW-1185">Reference proteome</keyword>
<dbReference type="Pfam" id="PF01841">
    <property type="entry name" value="Transglut_core"/>
    <property type="match status" value="1"/>
</dbReference>
<evidence type="ECO:0000313" key="3">
    <source>
        <dbReference type="Proteomes" id="UP000198778"/>
    </source>
</evidence>
<dbReference type="AlphaFoldDB" id="A0A1H0K5E7"/>
<feature type="domain" description="Transglutaminase-like" evidence="1">
    <location>
        <begin position="171"/>
        <end position="238"/>
    </location>
</feature>
<dbReference type="GO" id="GO:0006508">
    <property type="term" value="P:proteolysis"/>
    <property type="evidence" value="ECO:0007669"/>
    <property type="project" value="UniProtKB-KW"/>
</dbReference>
<dbReference type="STRING" id="745820.SAMN04488053_11619"/>
<dbReference type="SMART" id="SM00460">
    <property type="entry name" value="TGc"/>
    <property type="match status" value="1"/>
</dbReference>
<keyword evidence="2" id="KW-0645">Protease</keyword>
<gene>
    <name evidence="2" type="ORF">SAMN04488053_11619</name>
</gene>
<dbReference type="InterPro" id="IPR013589">
    <property type="entry name" value="Bac_transglu_N"/>
</dbReference>
<dbReference type="Gene3D" id="3.10.620.30">
    <property type="match status" value="1"/>
</dbReference>
<dbReference type="Pfam" id="PF08379">
    <property type="entry name" value="Bact_transglu_N"/>
    <property type="match status" value="1"/>
</dbReference>
<sequence>MKYQIDHVNEFNYETLVDQSLNRIRLKPRTDECQRLLSYQPEITPVSMTKEHTDIWGNTVETFFIAEPHQKLTVKTKSIVSIQKSPFIRMVDYSDGMRKIYESDLFHKHYLAFLADTESTYIKKAQLEELNNEIGIIENPVEYALAAMNYIYNRFTYDGNATVVETKACDAFDLKRGVCQDLTNVMLGVLRARKIPARYVSGYLYVGEDSALVGDSATHAWVEMMVPGIGWVGLDPTNNLEALEQHIRVGVGRDYLDTSPVEGVYRGGQHTLDVSVSVQLLEQNETSVFI</sequence>
<dbReference type="InterPro" id="IPR002931">
    <property type="entry name" value="Transglutaminase-like"/>
</dbReference>
<dbReference type="PANTHER" id="PTHR33490">
    <property type="entry name" value="BLR5614 PROTEIN-RELATED"/>
    <property type="match status" value="1"/>
</dbReference>
<dbReference type="GO" id="GO:0008233">
    <property type="term" value="F:peptidase activity"/>
    <property type="evidence" value="ECO:0007669"/>
    <property type="project" value="UniProtKB-KW"/>
</dbReference>
<evidence type="ECO:0000313" key="2">
    <source>
        <dbReference type="EMBL" id="SDO51114.1"/>
    </source>
</evidence>